<evidence type="ECO:0000313" key="1">
    <source>
        <dbReference type="EMBL" id="VFU40094.1"/>
    </source>
</evidence>
<evidence type="ECO:0008006" key="2">
    <source>
        <dbReference type="Google" id="ProtNLM"/>
    </source>
</evidence>
<dbReference type="AlphaFoldDB" id="A0A6N2LWZ8"/>
<accession>A0A6N2LWZ8</accession>
<organism evidence="1">
    <name type="scientific">Salix viminalis</name>
    <name type="common">Common osier</name>
    <name type="synonym">Basket willow</name>
    <dbReference type="NCBI Taxonomy" id="40686"/>
    <lineage>
        <taxon>Eukaryota</taxon>
        <taxon>Viridiplantae</taxon>
        <taxon>Streptophyta</taxon>
        <taxon>Embryophyta</taxon>
        <taxon>Tracheophyta</taxon>
        <taxon>Spermatophyta</taxon>
        <taxon>Magnoliopsida</taxon>
        <taxon>eudicotyledons</taxon>
        <taxon>Gunneridae</taxon>
        <taxon>Pentapetalae</taxon>
        <taxon>rosids</taxon>
        <taxon>fabids</taxon>
        <taxon>Malpighiales</taxon>
        <taxon>Salicaceae</taxon>
        <taxon>Saliceae</taxon>
        <taxon>Salix</taxon>
    </lineage>
</organism>
<dbReference type="EMBL" id="CAADRP010001541">
    <property type="protein sequence ID" value="VFU40094.1"/>
    <property type="molecule type" value="Genomic_DNA"/>
</dbReference>
<protein>
    <recommendedName>
        <fullName evidence="2">hAT-like transposase RNase-H fold domain-containing protein</fullName>
    </recommendedName>
</protein>
<sequence>MDSRLKLKYMKFYFGELYDNKKAYFFTNKMKDKPISLYEFYLKVDEVVMIIAKIKRHLHEEDSVENRNKIERYLFDGYEDLNDSTLDILEWWRVMLQNKRYF</sequence>
<reference evidence="1" key="1">
    <citation type="submission" date="2019-03" db="EMBL/GenBank/DDBJ databases">
        <authorList>
            <person name="Mank J."/>
            <person name="Almeida P."/>
        </authorList>
    </citation>
    <scope>NUCLEOTIDE SEQUENCE</scope>
    <source>
        <strain evidence="1">78183</strain>
    </source>
</reference>
<name>A0A6N2LWZ8_SALVM</name>
<gene>
    <name evidence="1" type="ORF">SVIM_LOCUS227230</name>
</gene>
<proteinExistence type="predicted"/>